<name>A0ABN3A0K1_9ACTN</name>
<dbReference type="Proteomes" id="UP001422759">
    <property type="component" value="Unassembled WGS sequence"/>
</dbReference>
<keyword evidence="3" id="KW-1185">Reference proteome</keyword>
<organism evidence="2 3">
    <name type="scientific">Kitasatospora kazusensis</name>
    <dbReference type="NCBI Taxonomy" id="407974"/>
    <lineage>
        <taxon>Bacteria</taxon>
        <taxon>Bacillati</taxon>
        <taxon>Actinomycetota</taxon>
        <taxon>Actinomycetes</taxon>
        <taxon>Kitasatosporales</taxon>
        <taxon>Streptomycetaceae</taxon>
        <taxon>Kitasatospora</taxon>
    </lineage>
</organism>
<evidence type="ECO:0000256" key="1">
    <source>
        <dbReference type="SAM" id="MobiDB-lite"/>
    </source>
</evidence>
<feature type="region of interest" description="Disordered" evidence="1">
    <location>
        <begin position="55"/>
        <end position="75"/>
    </location>
</feature>
<accession>A0ABN3A0K1</accession>
<gene>
    <name evidence="2" type="ORF">GCM10009760_46620</name>
</gene>
<comment type="caution">
    <text evidence="2">The sequence shown here is derived from an EMBL/GenBank/DDBJ whole genome shotgun (WGS) entry which is preliminary data.</text>
</comment>
<proteinExistence type="predicted"/>
<dbReference type="EMBL" id="BAAANT010000031">
    <property type="protein sequence ID" value="GAA2151341.1"/>
    <property type="molecule type" value="Genomic_DNA"/>
</dbReference>
<reference evidence="2 3" key="1">
    <citation type="journal article" date="2019" name="Int. J. Syst. Evol. Microbiol.">
        <title>The Global Catalogue of Microorganisms (GCM) 10K type strain sequencing project: providing services to taxonomists for standard genome sequencing and annotation.</title>
        <authorList>
            <consortium name="The Broad Institute Genomics Platform"/>
            <consortium name="The Broad Institute Genome Sequencing Center for Infectious Disease"/>
            <person name="Wu L."/>
            <person name="Ma J."/>
        </authorList>
    </citation>
    <scope>NUCLEOTIDE SEQUENCE [LARGE SCALE GENOMIC DNA]</scope>
    <source>
        <strain evidence="2 3">JCM 14560</strain>
    </source>
</reference>
<evidence type="ECO:0000313" key="2">
    <source>
        <dbReference type="EMBL" id="GAA2151341.1"/>
    </source>
</evidence>
<evidence type="ECO:0000313" key="3">
    <source>
        <dbReference type="Proteomes" id="UP001422759"/>
    </source>
</evidence>
<sequence length="89" mass="9942">MREADPPRVIREATMYDMWAEHDPAAVDGRVLLWHVITKDDASKSLCGRLLQAGRRAPVPADTEEDTPSDRYCSPCMSTVRETMAAADH</sequence>
<protein>
    <submittedName>
        <fullName evidence="2">Uncharacterized protein</fullName>
    </submittedName>
</protein>